<dbReference type="EMBL" id="QLLG01000231">
    <property type="protein sequence ID" value="RMX65766.1"/>
    <property type="molecule type" value="Genomic_DNA"/>
</dbReference>
<keyword evidence="4" id="KW-1185">Reference proteome</keyword>
<feature type="chain" id="PRO_5018209925" description="6-phosphogluconolactonase" evidence="2">
    <location>
        <begin position="20"/>
        <end position="775"/>
    </location>
</feature>
<dbReference type="Proteomes" id="UP000282087">
    <property type="component" value="Unassembled WGS sequence"/>
</dbReference>
<evidence type="ECO:0008006" key="5">
    <source>
        <dbReference type="Google" id="ProtNLM"/>
    </source>
</evidence>
<gene>
    <name evidence="3" type="ORF">DD238_005251</name>
</gene>
<dbReference type="InterPro" id="IPR050282">
    <property type="entry name" value="Cycloisomerase_2"/>
</dbReference>
<accession>A0A3M6VJS0</accession>
<dbReference type="SUPFAM" id="SSF51004">
    <property type="entry name" value="C-terminal (heme d1) domain of cytochrome cd1-nitrite reductase"/>
    <property type="match status" value="2"/>
</dbReference>
<dbReference type="AlphaFoldDB" id="A0A3M6VJS0"/>
<proteinExistence type="inferred from homology"/>
<dbReference type="PANTHER" id="PTHR30344">
    <property type="entry name" value="6-PHOSPHOGLUCONOLACTONASE-RELATED"/>
    <property type="match status" value="1"/>
</dbReference>
<dbReference type="InterPro" id="IPR011048">
    <property type="entry name" value="Haem_d1_sf"/>
</dbReference>
<organism evidence="3 4">
    <name type="scientific">Peronospora effusa</name>
    <dbReference type="NCBI Taxonomy" id="542832"/>
    <lineage>
        <taxon>Eukaryota</taxon>
        <taxon>Sar</taxon>
        <taxon>Stramenopiles</taxon>
        <taxon>Oomycota</taxon>
        <taxon>Peronosporomycetes</taxon>
        <taxon>Peronosporales</taxon>
        <taxon>Peronosporaceae</taxon>
        <taxon>Peronospora</taxon>
    </lineage>
</organism>
<keyword evidence="2" id="KW-0732">Signal</keyword>
<name>A0A3M6VJS0_9STRA</name>
<dbReference type="Gene3D" id="2.130.10.10">
    <property type="entry name" value="YVTN repeat-like/Quinoprotein amine dehydrogenase"/>
    <property type="match status" value="2"/>
</dbReference>
<reference evidence="3 4" key="1">
    <citation type="submission" date="2018-06" db="EMBL/GenBank/DDBJ databases">
        <title>Comparative genomics of downy mildews reveals potential adaptations to biotrophy.</title>
        <authorList>
            <person name="Fletcher K."/>
            <person name="Klosterman S.J."/>
            <person name="Derevnina L."/>
            <person name="Martin F."/>
            <person name="Koike S."/>
            <person name="Reyes Chin-Wo S."/>
            <person name="Mou B."/>
            <person name="Michelmore R."/>
        </authorList>
    </citation>
    <scope>NUCLEOTIDE SEQUENCE [LARGE SCALE GENOMIC DNA]</scope>
    <source>
        <strain evidence="3 4">R14</strain>
    </source>
</reference>
<dbReference type="GO" id="GO:0017057">
    <property type="term" value="F:6-phosphogluconolactonase activity"/>
    <property type="evidence" value="ECO:0007669"/>
    <property type="project" value="TreeGrafter"/>
</dbReference>
<dbReference type="InterPro" id="IPR019405">
    <property type="entry name" value="Lactonase_7-beta_prop"/>
</dbReference>
<dbReference type="STRING" id="542832.A0A3M6VJS0"/>
<protein>
    <recommendedName>
        <fullName evidence="5">6-phosphogluconolactonase</fullName>
    </recommendedName>
</protein>
<dbReference type="VEuPathDB" id="FungiDB:DD237_001690"/>
<feature type="signal peptide" evidence="2">
    <location>
        <begin position="1"/>
        <end position="19"/>
    </location>
</feature>
<comment type="similarity">
    <text evidence="1">Belongs to the cycloisomerase 2 family.</text>
</comment>
<evidence type="ECO:0000313" key="4">
    <source>
        <dbReference type="Proteomes" id="UP000282087"/>
    </source>
</evidence>
<evidence type="ECO:0000313" key="3">
    <source>
        <dbReference type="EMBL" id="RMX65766.1"/>
    </source>
</evidence>
<dbReference type="InterPro" id="IPR015943">
    <property type="entry name" value="WD40/YVTN_repeat-like_dom_sf"/>
</dbReference>
<dbReference type="PANTHER" id="PTHR30344:SF1">
    <property type="entry name" value="6-PHOSPHOGLUCONOLACTONASE"/>
    <property type="match status" value="1"/>
</dbReference>
<dbReference type="Pfam" id="PF10282">
    <property type="entry name" value="Lactonase"/>
    <property type="match status" value="2"/>
</dbReference>
<sequence>MHLLSVLLCSVAVVFGIAASNPSKPQPILIAGTYTRDMGWINGTGKGIYTYKIMDDGSLIKLAVTVLGSNPMYVQGTNKKFNTGKKVIYAVNSIDDVVPGEPGKVTGYVSALSLNGDGTLKLLNTLPTRGGSPTHISLSPAETFVVVSNYAGSVTMFPIHPDGSLGKETYHEEFLKGSKVVKDRQDRGHIHSSAWLLNSDHVILANLGSDELIEYKLKPKKQTLKRIEAVKNSHGAGPRHMALHPNGKIAYVVNELSNTVSVYKISDHNEAPKMSKKALQEITTLPSTFTGFSTSADIHLSSNGKFLYTSNRGHDSIAIFKIETDGTLVSIGWEKTRGTGPRGFVITGNYLIVANQNSNDMFVFKLDCETGLLSFTGNKYEIGTAVCLYVTDMRLASVSICLVAVVAIAAAATRQSTTQSILFVATSTKETTNGINTFKLNTADGSLVPYGITPLAFAEKGLNPTYVQGSTKKFSKGERVIYALNRGSTTGHVSAMTLQSDGTLKVLNSQQMKGGSPAHLALSPREDFVSVANYVGSLSLFPLNADGSVGAQTFYQNFPVGSKVVMDQQAIGHIHSTAWLFNSSKIIAADLGGDELLLYKLDKTKKTLDSLKTVKSSPGSGPRHMAIHPNGGFVYVTNELSNTVSVYTINDDAEFLSSPALQEITTLPPGFTNTNSAADIHFSSNGKFVYVSNRGDNSIVAYKVNADGTLKALRWTKSRGVTPRSFIIYKDWLIVGNEGSNDMYVFKVDGATGALEYTGNSYAIDGPVSFYVAEY</sequence>
<evidence type="ECO:0000256" key="2">
    <source>
        <dbReference type="SAM" id="SignalP"/>
    </source>
</evidence>
<comment type="caution">
    <text evidence="3">The sequence shown here is derived from an EMBL/GenBank/DDBJ whole genome shotgun (WGS) entry which is preliminary data.</text>
</comment>
<evidence type="ECO:0000256" key="1">
    <source>
        <dbReference type="ARBA" id="ARBA00005564"/>
    </source>
</evidence>